<dbReference type="EMBL" id="CADCUQ010000630">
    <property type="protein sequence ID" value="CAA9419601.1"/>
    <property type="molecule type" value="Genomic_DNA"/>
</dbReference>
<dbReference type="AlphaFoldDB" id="A0A6J4PR31"/>
<feature type="non-terminal residue" evidence="2">
    <location>
        <position position="1"/>
    </location>
</feature>
<evidence type="ECO:0000313" key="2">
    <source>
        <dbReference type="EMBL" id="CAA9419601.1"/>
    </source>
</evidence>
<name>A0A6J4PR31_9BACT</name>
<reference evidence="2" key="1">
    <citation type="submission" date="2020-02" db="EMBL/GenBank/DDBJ databases">
        <authorList>
            <person name="Meier V. D."/>
        </authorList>
    </citation>
    <scope>NUCLEOTIDE SEQUENCE</scope>
    <source>
        <strain evidence="2">AVDCRST_MAG64</strain>
    </source>
</reference>
<organism evidence="2">
    <name type="scientific">uncultured Phycisphaerae bacterium</name>
    <dbReference type="NCBI Taxonomy" id="904963"/>
    <lineage>
        <taxon>Bacteria</taxon>
        <taxon>Pseudomonadati</taxon>
        <taxon>Planctomycetota</taxon>
        <taxon>Phycisphaerae</taxon>
        <taxon>environmental samples</taxon>
    </lineage>
</organism>
<feature type="compositionally biased region" description="Basic and acidic residues" evidence="1">
    <location>
        <begin position="36"/>
        <end position="49"/>
    </location>
</feature>
<feature type="region of interest" description="Disordered" evidence="1">
    <location>
        <begin position="1"/>
        <end position="65"/>
    </location>
</feature>
<gene>
    <name evidence="2" type="ORF">AVDCRST_MAG64-2783</name>
</gene>
<protein>
    <submittedName>
        <fullName evidence="2">Uncharacterized protein</fullName>
    </submittedName>
</protein>
<proteinExistence type="predicted"/>
<evidence type="ECO:0000256" key="1">
    <source>
        <dbReference type="SAM" id="MobiDB-lite"/>
    </source>
</evidence>
<sequence length="175" mass="18694">AAGLWRVSGDRAAAPTGSGTPDEWAAAGEPGGSSLEPERSTDRTERNDVADGVGIAPSTSPTQAADVRRALAELARECELREQAVRRVLAKGEPPRGSRAARRASAARLDPLMELEWQREQAALVLVRQGDRLSDELNLPKPAALAYRSASDTFPGTHWGAIARARLSRDATHLP</sequence>
<accession>A0A6J4PR31</accession>